<dbReference type="NCBIfam" id="TIGR00492">
    <property type="entry name" value="alr"/>
    <property type="match status" value="1"/>
</dbReference>
<dbReference type="PANTHER" id="PTHR30511">
    <property type="entry name" value="ALANINE RACEMASE"/>
    <property type="match status" value="1"/>
</dbReference>
<dbReference type="GO" id="GO:0008784">
    <property type="term" value="F:alanine racemase activity"/>
    <property type="evidence" value="ECO:0007669"/>
    <property type="project" value="UniProtKB-EC"/>
</dbReference>
<dbReference type="Pfam" id="PF00842">
    <property type="entry name" value="Ala_racemase_C"/>
    <property type="match status" value="1"/>
</dbReference>
<dbReference type="InterPro" id="IPR000821">
    <property type="entry name" value="Ala_racemase"/>
</dbReference>
<dbReference type="Gene3D" id="2.40.37.10">
    <property type="entry name" value="Lyase, Ornithine Decarboxylase, Chain A, domain 1"/>
    <property type="match status" value="1"/>
</dbReference>
<dbReference type="EMBL" id="UOEM01000075">
    <property type="protein sequence ID" value="VAW14530.1"/>
    <property type="molecule type" value="Genomic_DNA"/>
</dbReference>
<organism evidence="5">
    <name type="scientific">hydrothermal vent metagenome</name>
    <dbReference type="NCBI Taxonomy" id="652676"/>
    <lineage>
        <taxon>unclassified sequences</taxon>
        <taxon>metagenomes</taxon>
        <taxon>ecological metagenomes</taxon>
    </lineage>
</organism>
<proteinExistence type="inferred from homology"/>
<feature type="domain" description="Alanine racemase C-terminal" evidence="4">
    <location>
        <begin position="246"/>
        <end position="377"/>
    </location>
</feature>
<sequence>MAMAPAPVPGHGHGHGGRLTIDLDALRANYRQMAGLAAPAECAAAVKADAYGLGLKPVSRALWQAGCRTFFVAHLSEAKRLRETLGAGPAVYVLNGLLPGQPPDFAALDARPVLCSGEQIAEWAEFCAQGATPKAAVMIDTGFNRLGLSAGELGALAADRSLAGGIDIALVISHLACADEPAHKLNAAQQKRLTAARKIFPDTQFGLSNSGGIHLGKPFAFDMVRTGIALYGGRAQASGGNPMAPVVRLDAAVIQVRDVPGGETIGYGATYRTKTPARVALLSIGYGDGFFRSLSASDDQPGGKVYFGDHEAKIIGRVSMDITAVDVTDVPHGLVTRGAWAQIIGPQQTAAALADDAGTIDYEVFTSLGSRYERIYSGLV</sequence>
<dbReference type="InterPro" id="IPR011079">
    <property type="entry name" value="Ala_racemase_C"/>
</dbReference>
<evidence type="ECO:0000259" key="4">
    <source>
        <dbReference type="SMART" id="SM01005"/>
    </source>
</evidence>
<dbReference type="PANTHER" id="PTHR30511:SF0">
    <property type="entry name" value="ALANINE RACEMASE, CATABOLIC-RELATED"/>
    <property type="match status" value="1"/>
</dbReference>
<comment type="cofactor">
    <cofactor evidence="1">
        <name>pyridoxal 5'-phosphate</name>
        <dbReference type="ChEBI" id="CHEBI:597326"/>
    </cofactor>
</comment>
<name>A0A3B0TCC5_9ZZZZ</name>
<gene>
    <name evidence="5" type="ORF">MNBD_ALPHA09-974</name>
</gene>
<dbReference type="GO" id="GO:0030170">
    <property type="term" value="F:pyridoxal phosphate binding"/>
    <property type="evidence" value="ECO:0007669"/>
    <property type="project" value="TreeGrafter"/>
</dbReference>
<dbReference type="HAMAP" id="MF_01201">
    <property type="entry name" value="Ala_racemase"/>
    <property type="match status" value="1"/>
</dbReference>
<keyword evidence="3 5" id="KW-0413">Isomerase</keyword>
<evidence type="ECO:0000256" key="1">
    <source>
        <dbReference type="ARBA" id="ARBA00001933"/>
    </source>
</evidence>
<dbReference type="InterPro" id="IPR001608">
    <property type="entry name" value="Ala_racemase_N"/>
</dbReference>
<evidence type="ECO:0000256" key="3">
    <source>
        <dbReference type="ARBA" id="ARBA00023235"/>
    </source>
</evidence>
<dbReference type="Pfam" id="PF01168">
    <property type="entry name" value="Ala_racemase_N"/>
    <property type="match status" value="1"/>
</dbReference>
<evidence type="ECO:0000313" key="5">
    <source>
        <dbReference type="EMBL" id="VAW14530.1"/>
    </source>
</evidence>
<dbReference type="GO" id="GO:0030632">
    <property type="term" value="P:D-alanine biosynthetic process"/>
    <property type="evidence" value="ECO:0007669"/>
    <property type="project" value="TreeGrafter"/>
</dbReference>
<dbReference type="InterPro" id="IPR029066">
    <property type="entry name" value="PLP-binding_barrel"/>
</dbReference>
<protein>
    <submittedName>
        <fullName evidence="5">Alanine racemase</fullName>
        <ecNumber evidence="5">5.1.1.1</ecNumber>
    </submittedName>
</protein>
<evidence type="ECO:0000256" key="2">
    <source>
        <dbReference type="ARBA" id="ARBA00022898"/>
    </source>
</evidence>
<dbReference type="InterPro" id="IPR020622">
    <property type="entry name" value="Ala_racemase_pyridoxalP-BS"/>
</dbReference>
<dbReference type="PROSITE" id="PS00395">
    <property type="entry name" value="ALANINE_RACEMASE"/>
    <property type="match status" value="1"/>
</dbReference>
<dbReference type="SMART" id="SM01005">
    <property type="entry name" value="Ala_racemase_C"/>
    <property type="match status" value="1"/>
</dbReference>
<dbReference type="Gene3D" id="3.20.20.10">
    <property type="entry name" value="Alanine racemase"/>
    <property type="match status" value="1"/>
</dbReference>
<accession>A0A3B0TCC5</accession>
<keyword evidence="2" id="KW-0663">Pyridoxal phosphate</keyword>
<dbReference type="EC" id="5.1.1.1" evidence="5"/>
<dbReference type="SUPFAM" id="SSF51419">
    <property type="entry name" value="PLP-binding barrel"/>
    <property type="match status" value="1"/>
</dbReference>
<dbReference type="CDD" id="cd00430">
    <property type="entry name" value="PLPDE_III_AR"/>
    <property type="match status" value="1"/>
</dbReference>
<dbReference type="AlphaFoldDB" id="A0A3B0TCC5"/>
<dbReference type="GO" id="GO:0005829">
    <property type="term" value="C:cytosol"/>
    <property type="evidence" value="ECO:0007669"/>
    <property type="project" value="TreeGrafter"/>
</dbReference>
<dbReference type="SUPFAM" id="SSF50621">
    <property type="entry name" value="Alanine racemase C-terminal domain-like"/>
    <property type="match status" value="1"/>
</dbReference>
<dbReference type="InterPro" id="IPR009006">
    <property type="entry name" value="Ala_racemase/Decarboxylase_C"/>
</dbReference>
<reference evidence="5" key="1">
    <citation type="submission" date="2018-06" db="EMBL/GenBank/DDBJ databases">
        <authorList>
            <person name="Zhirakovskaya E."/>
        </authorList>
    </citation>
    <scope>NUCLEOTIDE SEQUENCE</scope>
</reference>
<dbReference type="PRINTS" id="PR00992">
    <property type="entry name" value="ALARACEMASE"/>
</dbReference>